<dbReference type="Proteomes" id="UP000736335">
    <property type="component" value="Unassembled WGS sequence"/>
</dbReference>
<gene>
    <name evidence="1" type="ORF">BJ322DRAFT_1086264</name>
</gene>
<proteinExistence type="predicted"/>
<sequence>MTVSVTSLPWLAMTTKVTPWSGVSKNLLFLKTSCWTLSLIQRMNALTLMTGITEGDEVGQQAKEDGGQARLNHWFNGVELGIIPPTPTRAAGYQSPQRYRAGCEWTSADWSCSYDAIFMSFWTIYEQSYVGWRDVWTRHSPDWNTPLGNNFDHLILLTDTLVNARDHAVWFSRYRDRFRDQLSRTDPRMFPRRGPVSASASRILQVIFGQDAGLCLEQRLVCSGCGISARAERETYLLAAGSGLDRKIPISLHTVWDNFIQRCQTDPFHQNSRCSRCQGQNKVRCLEMPDVPWIWFEREKSSPVGPSLALTFDSPSQRLSYSLRSIIYAGQNHFTIRFCEQSGKWWRHDGQIASGVPQPDNIQSESQLLMSGARFACIFIYRRDA</sequence>
<evidence type="ECO:0000313" key="1">
    <source>
        <dbReference type="EMBL" id="KAF9779748.1"/>
    </source>
</evidence>
<protein>
    <submittedName>
        <fullName evidence="1">Uncharacterized protein</fullName>
    </submittedName>
</protein>
<dbReference type="OrthoDB" id="2629491at2759"/>
<reference evidence="1" key="1">
    <citation type="journal article" date="2020" name="Nat. Commun.">
        <title>Large-scale genome sequencing of mycorrhizal fungi provides insights into the early evolution of symbiotic traits.</title>
        <authorList>
            <person name="Miyauchi S."/>
            <person name="Kiss E."/>
            <person name="Kuo A."/>
            <person name="Drula E."/>
            <person name="Kohler A."/>
            <person name="Sanchez-Garcia M."/>
            <person name="Morin E."/>
            <person name="Andreopoulos B."/>
            <person name="Barry K.W."/>
            <person name="Bonito G."/>
            <person name="Buee M."/>
            <person name="Carver A."/>
            <person name="Chen C."/>
            <person name="Cichocki N."/>
            <person name="Clum A."/>
            <person name="Culley D."/>
            <person name="Crous P.W."/>
            <person name="Fauchery L."/>
            <person name="Girlanda M."/>
            <person name="Hayes R.D."/>
            <person name="Keri Z."/>
            <person name="LaButti K."/>
            <person name="Lipzen A."/>
            <person name="Lombard V."/>
            <person name="Magnuson J."/>
            <person name="Maillard F."/>
            <person name="Murat C."/>
            <person name="Nolan M."/>
            <person name="Ohm R.A."/>
            <person name="Pangilinan J."/>
            <person name="Pereira M.F."/>
            <person name="Perotto S."/>
            <person name="Peter M."/>
            <person name="Pfister S."/>
            <person name="Riley R."/>
            <person name="Sitrit Y."/>
            <person name="Stielow J.B."/>
            <person name="Szollosi G."/>
            <person name="Zifcakova L."/>
            <person name="Stursova M."/>
            <person name="Spatafora J.W."/>
            <person name="Tedersoo L."/>
            <person name="Vaario L.M."/>
            <person name="Yamada A."/>
            <person name="Yan M."/>
            <person name="Wang P."/>
            <person name="Xu J."/>
            <person name="Bruns T."/>
            <person name="Baldrian P."/>
            <person name="Vilgalys R."/>
            <person name="Dunand C."/>
            <person name="Henrissat B."/>
            <person name="Grigoriev I.V."/>
            <person name="Hibbett D."/>
            <person name="Nagy L.G."/>
            <person name="Martin F.M."/>
        </authorList>
    </citation>
    <scope>NUCLEOTIDE SEQUENCE</scope>
    <source>
        <strain evidence="1">UH-Tt-Lm1</strain>
    </source>
</reference>
<comment type="caution">
    <text evidence="1">The sequence shown here is derived from an EMBL/GenBank/DDBJ whole genome shotgun (WGS) entry which is preliminary data.</text>
</comment>
<accession>A0A9P6L1Z7</accession>
<reference evidence="1" key="2">
    <citation type="submission" date="2020-11" db="EMBL/GenBank/DDBJ databases">
        <authorList>
            <consortium name="DOE Joint Genome Institute"/>
            <person name="Kuo A."/>
            <person name="Miyauchi S."/>
            <person name="Kiss E."/>
            <person name="Drula E."/>
            <person name="Kohler A."/>
            <person name="Sanchez-Garcia M."/>
            <person name="Andreopoulos B."/>
            <person name="Barry K.W."/>
            <person name="Bonito G."/>
            <person name="Buee M."/>
            <person name="Carver A."/>
            <person name="Chen C."/>
            <person name="Cichocki N."/>
            <person name="Clum A."/>
            <person name="Culley D."/>
            <person name="Crous P.W."/>
            <person name="Fauchery L."/>
            <person name="Girlanda M."/>
            <person name="Hayes R."/>
            <person name="Keri Z."/>
            <person name="Labutti K."/>
            <person name="Lipzen A."/>
            <person name="Lombard V."/>
            <person name="Magnuson J."/>
            <person name="Maillard F."/>
            <person name="Morin E."/>
            <person name="Murat C."/>
            <person name="Nolan M."/>
            <person name="Ohm R."/>
            <person name="Pangilinan J."/>
            <person name="Pereira M."/>
            <person name="Perotto S."/>
            <person name="Peter M."/>
            <person name="Riley R."/>
            <person name="Sitrit Y."/>
            <person name="Stielow B."/>
            <person name="Szollosi G."/>
            <person name="Zifcakova L."/>
            <person name="Stursova M."/>
            <person name="Spatafora J.W."/>
            <person name="Tedersoo L."/>
            <person name="Vaario L.-M."/>
            <person name="Yamada A."/>
            <person name="Yan M."/>
            <person name="Wang P."/>
            <person name="Xu J."/>
            <person name="Bruns T."/>
            <person name="Baldrian P."/>
            <person name="Vilgalys R."/>
            <person name="Henrissat B."/>
            <person name="Grigoriev I.V."/>
            <person name="Hibbett D."/>
            <person name="Nagy L.G."/>
            <person name="Martin F.M."/>
        </authorList>
    </citation>
    <scope>NUCLEOTIDE SEQUENCE</scope>
    <source>
        <strain evidence="1">UH-Tt-Lm1</strain>
    </source>
</reference>
<name>A0A9P6L1Z7_9AGAM</name>
<dbReference type="AlphaFoldDB" id="A0A9P6L1Z7"/>
<organism evidence="1 2">
    <name type="scientific">Thelephora terrestris</name>
    <dbReference type="NCBI Taxonomy" id="56493"/>
    <lineage>
        <taxon>Eukaryota</taxon>
        <taxon>Fungi</taxon>
        <taxon>Dikarya</taxon>
        <taxon>Basidiomycota</taxon>
        <taxon>Agaricomycotina</taxon>
        <taxon>Agaricomycetes</taxon>
        <taxon>Thelephorales</taxon>
        <taxon>Thelephoraceae</taxon>
        <taxon>Thelephora</taxon>
    </lineage>
</organism>
<evidence type="ECO:0000313" key="2">
    <source>
        <dbReference type="Proteomes" id="UP000736335"/>
    </source>
</evidence>
<dbReference type="EMBL" id="WIUZ02000018">
    <property type="protein sequence ID" value="KAF9779748.1"/>
    <property type="molecule type" value="Genomic_DNA"/>
</dbReference>
<keyword evidence="2" id="KW-1185">Reference proteome</keyword>